<accession>A0A7D5T6J1</accession>
<evidence type="ECO:0000313" key="2">
    <source>
        <dbReference type="Proteomes" id="UP000509346"/>
    </source>
</evidence>
<dbReference type="Proteomes" id="UP000509346">
    <property type="component" value="Chromosome"/>
</dbReference>
<name>A0A7D5T6J1_9EURY</name>
<reference evidence="1 2" key="1">
    <citation type="submission" date="2020-07" db="EMBL/GenBank/DDBJ databases">
        <title>Halosimplex litoreum sp. nov. and Halosimplex rubrum sp. nov., isolated from different salt environments.</title>
        <authorList>
            <person name="Cui H."/>
        </authorList>
    </citation>
    <scope>NUCLEOTIDE SEQUENCE [LARGE SCALE GENOMIC DNA]</scope>
    <source>
        <strain evidence="1 2">R2</strain>
    </source>
</reference>
<organism evidence="1 2">
    <name type="scientific">Halosimplex pelagicum</name>
    <dbReference type="NCBI Taxonomy" id="869886"/>
    <lineage>
        <taxon>Archaea</taxon>
        <taxon>Methanobacteriati</taxon>
        <taxon>Methanobacteriota</taxon>
        <taxon>Stenosarchaea group</taxon>
        <taxon>Halobacteria</taxon>
        <taxon>Halobacteriales</taxon>
        <taxon>Haloarculaceae</taxon>
        <taxon>Halosimplex</taxon>
    </lineage>
</organism>
<dbReference type="EMBL" id="CP058909">
    <property type="protein sequence ID" value="QLH83388.1"/>
    <property type="molecule type" value="Genomic_DNA"/>
</dbReference>
<dbReference type="GeneID" id="56084502"/>
<sequence length="94" mass="10311">MIATYGLDPVVSVRGGENTPYHRSRSSQAELLKRLAGDAVEKAIAEEGLRPERVVLKTRYRRGGREPHTAYGLAEVYDRRELEETASAPGGVDG</sequence>
<dbReference type="AlphaFoldDB" id="A0A7D5T6J1"/>
<dbReference type="KEGG" id="hpel:HZS54_17895"/>
<proteinExistence type="predicted"/>
<evidence type="ECO:0000313" key="1">
    <source>
        <dbReference type="EMBL" id="QLH83388.1"/>
    </source>
</evidence>
<keyword evidence="2" id="KW-1185">Reference proteome</keyword>
<dbReference type="RefSeq" id="WP_179918437.1">
    <property type="nucleotide sequence ID" value="NZ_CP058909.1"/>
</dbReference>
<gene>
    <name evidence="1" type="ORF">HZS54_17895</name>
</gene>
<protein>
    <submittedName>
        <fullName evidence="1">Uncharacterized protein</fullName>
    </submittedName>
</protein>